<name>A0A7X5ZTT2_9PSEU</name>
<dbReference type="Gene3D" id="3.40.50.720">
    <property type="entry name" value="NAD(P)-binding Rossmann-like Domain"/>
    <property type="match status" value="1"/>
</dbReference>
<gene>
    <name evidence="2" type="ORF">FHU38_005036</name>
</gene>
<dbReference type="AlphaFoldDB" id="A0A7X5ZTT2"/>
<accession>A0A7X5ZTT2</accession>
<dbReference type="Pfam" id="PF01370">
    <property type="entry name" value="Epimerase"/>
    <property type="match status" value="1"/>
</dbReference>
<proteinExistence type="predicted"/>
<dbReference type="PANTHER" id="PTHR43245:SF54">
    <property type="entry name" value="BLL0593 PROTEIN"/>
    <property type="match status" value="1"/>
</dbReference>
<dbReference type="PRINTS" id="PR00081">
    <property type="entry name" value="GDHRDH"/>
</dbReference>
<feature type="domain" description="NAD-dependent epimerase/dehydratase" evidence="1">
    <location>
        <begin position="5"/>
        <end position="178"/>
    </location>
</feature>
<dbReference type="InterPro" id="IPR002347">
    <property type="entry name" value="SDR_fam"/>
</dbReference>
<sequence length="325" mass="35502">MERFLVTGSSGHLGEALVRTLRARELDVVGLDVIESPFTTVVGSVADREVVRTAMDGVTHVLHTATLHKPHVGSHARQEFVDTNVSGTLALLEEAASAGVSSVVFTSSTSAFGRALTPAPGQPAAWIIEDVRPVVRNIYGATKVAAEELCELLARDLGLPAVVLRTSRFFPERDDRDDVRAAYDDANLKVNEFLYRRVDLADVVEAHLLAAARAPELGFARYIISATTPFTPTDLPELAVDAPAVFARLFPEIAEDYRHWGWRMFPTLDRVYVNGRARRDLGWAPAYDFKAVVELVRANEKPRSPLATVVGAKGYHATPTGVYTV</sequence>
<dbReference type="InterPro" id="IPR001509">
    <property type="entry name" value="Epimerase_deHydtase"/>
</dbReference>
<dbReference type="RefSeq" id="WP_167176916.1">
    <property type="nucleotide sequence ID" value="NZ_JAAOYM010000002.1"/>
</dbReference>
<reference evidence="2 3" key="1">
    <citation type="submission" date="2020-03" db="EMBL/GenBank/DDBJ databases">
        <title>Sequencing the genomes of 1000 actinobacteria strains.</title>
        <authorList>
            <person name="Klenk H.-P."/>
        </authorList>
    </citation>
    <scope>NUCLEOTIDE SEQUENCE [LARGE SCALE GENOMIC DNA]</scope>
    <source>
        <strain evidence="2 3">DSM 45685</strain>
    </source>
</reference>
<dbReference type="InterPro" id="IPR050177">
    <property type="entry name" value="Lipid_A_modif_metabolic_enz"/>
</dbReference>
<dbReference type="SUPFAM" id="SSF51735">
    <property type="entry name" value="NAD(P)-binding Rossmann-fold domains"/>
    <property type="match status" value="1"/>
</dbReference>
<evidence type="ECO:0000313" key="2">
    <source>
        <dbReference type="EMBL" id="NIJ14635.1"/>
    </source>
</evidence>
<comment type="caution">
    <text evidence="2">The sequence shown here is derived from an EMBL/GenBank/DDBJ whole genome shotgun (WGS) entry which is preliminary data.</text>
</comment>
<protein>
    <submittedName>
        <fullName evidence="2">Nucleoside-diphosphate-sugar epimerase</fullName>
    </submittedName>
</protein>
<dbReference type="EMBL" id="JAAOYM010000002">
    <property type="protein sequence ID" value="NIJ14635.1"/>
    <property type="molecule type" value="Genomic_DNA"/>
</dbReference>
<dbReference type="PANTHER" id="PTHR43245">
    <property type="entry name" value="BIFUNCTIONAL POLYMYXIN RESISTANCE PROTEIN ARNA"/>
    <property type="match status" value="1"/>
</dbReference>
<organism evidence="2 3">
    <name type="scientific">Saccharomonospora amisosensis</name>
    <dbReference type="NCBI Taxonomy" id="1128677"/>
    <lineage>
        <taxon>Bacteria</taxon>
        <taxon>Bacillati</taxon>
        <taxon>Actinomycetota</taxon>
        <taxon>Actinomycetes</taxon>
        <taxon>Pseudonocardiales</taxon>
        <taxon>Pseudonocardiaceae</taxon>
        <taxon>Saccharomonospora</taxon>
    </lineage>
</organism>
<dbReference type="InterPro" id="IPR036291">
    <property type="entry name" value="NAD(P)-bd_dom_sf"/>
</dbReference>
<keyword evidence="3" id="KW-1185">Reference proteome</keyword>
<evidence type="ECO:0000313" key="3">
    <source>
        <dbReference type="Proteomes" id="UP000545493"/>
    </source>
</evidence>
<dbReference type="Proteomes" id="UP000545493">
    <property type="component" value="Unassembled WGS sequence"/>
</dbReference>
<evidence type="ECO:0000259" key="1">
    <source>
        <dbReference type="Pfam" id="PF01370"/>
    </source>
</evidence>